<dbReference type="GO" id="GO:0009360">
    <property type="term" value="C:DNA polymerase III complex"/>
    <property type="evidence" value="ECO:0007669"/>
    <property type="project" value="InterPro"/>
</dbReference>
<evidence type="ECO:0000256" key="8">
    <source>
        <dbReference type="ARBA" id="ARBA00049244"/>
    </source>
</evidence>
<dbReference type="Gene3D" id="1.20.272.10">
    <property type="match status" value="1"/>
</dbReference>
<dbReference type="Pfam" id="PF21694">
    <property type="entry name" value="DNA_pol3_delta_C"/>
    <property type="match status" value="1"/>
</dbReference>
<organism evidence="11 12">
    <name type="scientific">Microcystis aeruginosa NIES-4325</name>
    <dbReference type="NCBI Taxonomy" id="2569534"/>
    <lineage>
        <taxon>Bacteria</taxon>
        <taxon>Bacillati</taxon>
        <taxon>Cyanobacteriota</taxon>
        <taxon>Cyanophyceae</taxon>
        <taxon>Oscillatoriophycideae</taxon>
        <taxon>Chroococcales</taxon>
        <taxon>Microcystaceae</taxon>
        <taxon>Microcystis</taxon>
    </lineage>
</organism>
<feature type="domain" description="DNA polymerase III delta subunit-like C-terminal" evidence="10">
    <location>
        <begin position="246"/>
        <end position="353"/>
    </location>
</feature>
<evidence type="ECO:0000259" key="10">
    <source>
        <dbReference type="Pfam" id="PF21694"/>
    </source>
</evidence>
<dbReference type="GO" id="GO:0006261">
    <property type="term" value="P:DNA-templated DNA replication"/>
    <property type="evidence" value="ECO:0007669"/>
    <property type="project" value="TreeGrafter"/>
</dbReference>
<keyword evidence="4" id="KW-0548">Nucleotidyltransferase</keyword>
<protein>
    <recommendedName>
        <fullName evidence="2">DNA polymerase III subunit delta</fullName>
        <ecNumber evidence="1">2.7.7.7</ecNumber>
    </recommendedName>
</protein>
<sequence>MRCEVSGFRERWNPGTVAGSLEMMPNPVALPLDEQRCLKLSKSKLMPTIFYWGEDEFAINQAVKNLQAKLLDPNWIQFNYDKINGDRNEAIIEALNQAMTPVFGMGNRLVWLADTVICQQCSEDIFKELQRTLPNLPENSYLLLTSAKKPDSRLKSSKFIQNQAEVKEFELIPPWKVEEIAQRVREIAKEVGVKLTADAIELLAEAVGNNSRLLWMELEKLRLFKNNSAGTIDKKDILSLVNASNQSSLQLASAILKRETGKALELVNELLNRNENPLAITATLVGQFRTWAIVKLKIEEGEKDDKNIAAAAEIANPKRLYFIRKEIQSFSSKQLLATLSILLELEYRLKRGAEPLATLQTKIIELCCLLVT</sequence>
<evidence type="ECO:0000256" key="2">
    <source>
        <dbReference type="ARBA" id="ARBA00017703"/>
    </source>
</evidence>
<reference evidence="11 12" key="1">
    <citation type="journal article" date="2019" name="FEMS Microbiol. Lett.">
        <title>A novel salt-tolerant genotype illuminates the sucrose gene evolution in freshwater bloom-forming cyanobacterium Microcystis aeruginosa.</title>
        <authorList>
            <person name="Tanabe Y."/>
            <person name="Yamaguchi H."/>
            <person name="Sano T."/>
            <person name="Kawachi M."/>
        </authorList>
    </citation>
    <scope>NUCLEOTIDE SEQUENCE [LARGE SCALE GENOMIC DNA]</scope>
    <source>
        <strain evidence="11 12">NIES-4325</strain>
    </source>
</reference>
<accession>A0A5J4F8G8</accession>
<dbReference type="PANTHER" id="PTHR34388">
    <property type="entry name" value="DNA POLYMERASE III SUBUNIT DELTA"/>
    <property type="match status" value="1"/>
</dbReference>
<evidence type="ECO:0000256" key="6">
    <source>
        <dbReference type="ARBA" id="ARBA00022932"/>
    </source>
</evidence>
<dbReference type="InterPro" id="IPR005790">
    <property type="entry name" value="DNA_polIII_delta"/>
</dbReference>
<dbReference type="SUPFAM" id="SSF48019">
    <property type="entry name" value="post-AAA+ oligomerization domain-like"/>
    <property type="match status" value="1"/>
</dbReference>
<comment type="caution">
    <text evidence="11">The sequence shown here is derived from an EMBL/GenBank/DDBJ whole genome shotgun (WGS) entry which is preliminary data.</text>
</comment>
<dbReference type="SUPFAM" id="SSF52540">
    <property type="entry name" value="P-loop containing nucleoside triphosphate hydrolases"/>
    <property type="match status" value="1"/>
</dbReference>
<dbReference type="InterPro" id="IPR048466">
    <property type="entry name" value="DNA_pol3_delta-like_C"/>
</dbReference>
<keyword evidence="5" id="KW-0235">DNA replication</keyword>
<keyword evidence="6" id="KW-0239">DNA-directed DNA polymerase</keyword>
<name>A0A5J4F8G8_MICAE</name>
<dbReference type="InterPro" id="IPR010372">
    <property type="entry name" value="DNA_pol3_delta_N"/>
</dbReference>
<evidence type="ECO:0000256" key="3">
    <source>
        <dbReference type="ARBA" id="ARBA00022679"/>
    </source>
</evidence>
<gene>
    <name evidence="11" type="ORF">MiAbW_01418</name>
</gene>
<evidence type="ECO:0000256" key="4">
    <source>
        <dbReference type="ARBA" id="ARBA00022695"/>
    </source>
</evidence>
<evidence type="ECO:0000256" key="1">
    <source>
        <dbReference type="ARBA" id="ARBA00012417"/>
    </source>
</evidence>
<evidence type="ECO:0000313" key="11">
    <source>
        <dbReference type="EMBL" id="GEA26858.1"/>
    </source>
</evidence>
<dbReference type="InterPro" id="IPR008921">
    <property type="entry name" value="DNA_pol3_clamp-load_cplx_C"/>
</dbReference>
<dbReference type="NCBIfam" id="TIGR01128">
    <property type="entry name" value="holA"/>
    <property type="match status" value="1"/>
</dbReference>
<dbReference type="GO" id="GO:0003887">
    <property type="term" value="F:DNA-directed DNA polymerase activity"/>
    <property type="evidence" value="ECO:0007669"/>
    <property type="project" value="UniProtKB-KW"/>
</dbReference>
<dbReference type="PANTHER" id="PTHR34388:SF1">
    <property type="entry name" value="DNA POLYMERASE III SUBUNIT DELTA"/>
    <property type="match status" value="1"/>
</dbReference>
<feature type="domain" description="DNA polymerase III delta N-terminal" evidence="9">
    <location>
        <begin position="50"/>
        <end position="169"/>
    </location>
</feature>
<dbReference type="Proteomes" id="UP000376575">
    <property type="component" value="Unassembled WGS sequence"/>
</dbReference>
<evidence type="ECO:0000256" key="5">
    <source>
        <dbReference type="ARBA" id="ARBA00022705"/>
    </source>
</evidence>
<dbReference type="Gene3D" id="3.40.50.300">
    <property type="entry name" value="P-loop containing nucleotide triphosphate hydrolases"/>
    <property type="match status" value="1"/>
</dbReference>
<dbReference type="EC" id="2.7.7.7" evidence="1"/>
<dbReference type="EMBL" id="BJKP01000010">
    <property type="protein sequence ID" value="GEA26858.1"/>
    <property type="molecule type" value="Genomic_DNA"/>
</dbReference>
<dbReference type="GO" id="GO:0003677">
    <property type="term" value="F:DNA binding"/>
    <property type="evidence" value="ECO:0007669"/>
    <property type="project" value="InterPro"/>
</dbReference>
<comment type="similarity">
    <text evidence="7">Belongs to the DNA polymerase HolA subunit family.</text>
</comment>
<evidence type="ECO:0000256" key="7">
    <source>
        <dbReference type="ARBA" id="ARBA00034754"/>
    </source>
</evidence>
<dbReference type="Pfam" id="PF06144">
    <property type="entry name" value="DNA_pol3_delta"/>
    <property type="match status" value="1"/>
</dbReference>
<dbReference type="AlphaFoldDB" id="A0A5J4F8G8"/>
<evidence type="ECO:0000313" key="12">
    <source>
        <dbReference type="Proteomes" id="UP000376575"/>
    </source>
</evidence>
<dbReference type="Gene3D" id="1.10.8.60">
    <property type="match status" value="1"/>
</dbReference>
<comment type="catalytic activity">
    <reaction evidence="8">
        <text>DNA(n) + a 2'-deoxyribonucleoside 5'-triphosphate = DNA(n+1) + diphosphate</text>
        <dbReference type="Rhea" id="RHEA:22508"/>
        <dbReference type="Rhea" id="RHEA-COMP:17339"/>
        <dbReference type="Rhea" id="RHEA-COMP:17340"/>
        <dbReference type="ChEBI" id="CHEBI:33019"/>
        <dbReference type="ChEBI" id="CHEBI:61560"/>
        <dbReference type="ChEBI" id="CHEBI:173112"/>
        <dbReference type="EC" id="2.7.7.7"/>
    </reaction>
</comment>
<dbReference type="InterPro" id="IPR027417">
    <property type="entry name" value="P-loop_NTPase"/>
</dbReference>
<evidence type="ECO:0000259" key="9">
    <source>
        <dbReference type="Pfam" id="PF06144"/>
    </source>
</evidence>
<keyword evidence="3" id="KW-0808">Transferase</keyword>
<proteinExistence type="inferred from homology"/>